<feature type="compositionally biased region" description="Polar residues" evidence="2">
    <location>
        <begin position="332"/>
        <end position="346"/>
    </location>
</feature>
<evidence type="ECO:0000256" key="2">
    <source>
        <dbReference type="SAM" id="MobiDB-lite"/>
    </source>
</evidence>
<dbReference type="AlphaFoldDB" id="G9NJ76"/>
<gene>
    <name evidence="3" type="ORF">TRIATDRAFT_82460</name>
</gene>
<organism evidence="3 4">
    <name type="scientific">Hypocrea atroviridis (strain ATCC 20476 / IMI 206040)</name>
    <name type="common">Trichoderma atroviride</name>
    <dbReference type="NCBI Taxonomy" id="452589"/>
    <lineage>
        <taxon>Eukaryota</taxon>
        <taxon>Fungi</taxon>
        <taxon>Dikarya</taxon>
        <taxon>Ascomycota</taxon>
        <taxon>Pezizomycotina</taxon>
        <taxon>Sordariomycetes</taxon>
        <taxon>Hypocreomycetidae</taxon>
        <taxon>Hypocreales</taxon>
        <taxon>Hypocreaceae</taxon>
        <taxon>Trichoderma</taxon>
    </lineage>
</organism>
<sequence length="695" mass="77585">MLSVNFSTPLNGPARSERIKQMSNNHPAFEKSRITQEILVKIQHSLRRMPGVAANESNEIIQRLIEVGQVISQETSALVEAVMNLHLDQEDTDKAIARMSIEANLAKAHADDQAQRINSLEEELRQEKKRREDTEENLKNMIGGIADITTEFKQLRDKADRQKTDLLSKGLPFSDGDFLIRSLDNTIHLLEDEISKQHSLWTVQQQPNSNSIPRTIEPSPEHVQVTNGHRKPLVPLQEEEVGNGSIFSDPVTSPRPATAFQPAQRPPTVGPPPKFGQFQGNMPPRPTTALPHDRRTANAWNLVAPMQGGRQGSFNHRPQFQGPHSGRAPSRQGFQSNPQFRTSFPQSAFAMPENPPQRPSSAFSYGRDYFPNTPTGQSRGRYGGRLRDNAPPPPLLDFGASSSGSSAPGPLNALVSRNPYSNQPITITKQAVQAWHGHMMHFYATIRHFVDGHANNPDPTGETKLSQTHLWPILLATYYPLSEQAAESYLDHHIRSENSKSCIVTRVIIDFVVNRVWNPSAWAGADADSTYGIMEVERDLERTTGQPSAIRQPILDRMAAIIDVVMKREQGGPFIKNRIEEATHALLTSLQPLMNTFYNAADAIQDLEQVIDSAYEISFKILTSRLTFDFRFPEIGSRFSSQSMLPIWPPTDPLELQAKHWRVALVTTPVVTCRNDTGSNISAHSVSLADVFCMQ</sequence>
<dbReference type="HOGENOM" id="CLU_362111_0_0_1"/>
<reference evidence="3 4" key="1">
    <citation type="journal article" date="2011" name="Genome Biol.">
        <title>Comparative genome sequence analysis underscores mycoparasitism as the ancestral life style of Trichoderma.</title>
        <authorList>
            <person name="Kubicek C.P."/>
            <person name="Herrera-Estrella A."/>
            <person name="Seidl-Seiboth V."/>
            <person name="Martinez D.A."/>
            <person name="Druzhinina I.S."/>
            <person name="Thon M."/>
            <person name="Zeilinger S."/>
            <person name="Casas-Flores S."/>
            <person name="Horwitz B.A."/>
            <person name="Mukherjee P.K."/>
            <person name="Mukherjee M."/>
            <person name="Kredics L."/>
            <person name="Alcaraz L.D."/>
            <person name="Aerts A."/>
            <person name="Antal Z."/>
            <person name="Atanasova L."/>
            <person name="Cervantes-Badillo M.G."/>
            <person name="Challacombe J."/>
            <person name="Chertkov O."/>
            <person name="McCluskey K."/>
            <person name="Coulpier F."/>
            <person name="Deshpande N."/>
            <person name="von Doehren H."/>
            <person name="Ebbole D.J."/>
            <person name="Esquivel-Naranjo E.U."/>
            <person name="Fekete E."/>
            <person name="Flipphi M."/>
            <person name="Glaser F."/>
            <person name="Gomez-Rodriguez E.Y."/>
            <person name="Gruber S."/>
            <person name="Han C."/>
            <person name="Henrissat B."/>
            <person name="Hermosa R."/>
            <person name="Hernandez-Onate M."/>
            <person name="Karaffa L."/>
            <person name="Kosti I."/>
            <person name="Le Crom S."/>
            <person name="Lindquist E."/>
            <person name="Lucas S."/>
            <person name="Luebeck M."/>
            <person name="Luebeck P.S."/>
            <person name="Margeot A."/>
            <person name="Metz B."/>
            <person name="Misra M."/>
            <person name="Nevalainen H."/>
            <person name="Omann M."/>
            <person name="Packer N."/>
            <person name="Perrone G."/>
            <person name="Uresti-Rivera E.E."/>
            <person name="Salamov A."/>
            <person name="Schmoll M."/>
            <person name="Seiboth B."/>
            <person name="Shapiro H."/>
            <person name="Sukno S."/>
            <person name="Tamayo-Ramos J.A."/>
            <person name="Tisch D."/>
            <person name="Wiest A."/>
            <person name="Wilkinson H.H."/>
            <person name="Zhang M."/>
            <person name="Coutinho P.M."/>
            <person name="Kenerley C.M."/>
            <person name="Monte E."/>
            <person name="Baker S.E."/>
            <person name="Grigoriev I.V."/>
        </authorList>
    </citation>
    <scope>NUCLEOTIDE SEQUENCE [LARGE SCALE GENOMIC DNA]</scope>
    <source>
        <strain evidence="4">ATCC 20476 / IMI 206040</strain>
    </source>
</reference>
<protein>
    <submittedName>
        <fullName evidence="3">Uncharacterized protein</fullName>
    </submittedName>
</protein>
<keyword evidence="1" id="KW-0175">Coiled coil</keyword>
<dbReference type="Proteomes" id="UP000005426">
    <property type="component" value="Unassembled WGS sequence"/>
</dbReference>
<name>G9NJ76_HYPAI</name>
<proteinExistence type="predicted"/>
<comment type="caution">
    <text evidence="3">The sequence shown here is derived from an EMBL/GenBank/DDBJ whole genome shotgun (WGS) entry which is preliminary data.</text>
</comment>
<evidence type="ECO:0000313" key="4">
    <source>
        <dbReference type="Proteomes" id="UP000005426"/>
    </source>
</evidence>
<dbReference type="eggNOG" id="ENOG502T05Z">
    <property type="taxonomic scope" value="Eukaryota"/>
</dbReference>
<dbReference type="STRING" id="452589.G9NJ76"/>
<dbReference type="OMA" id="EFSKVRC"/>
<dbReference type="EMBL" id="ABDG02000017">
    <property type="protein sequence ID" value="EHK48951.1"/>
    <property type="molecule type" value="Genomic_DNA"/>
</dbReference>
<dbReference type="KEGG" id="tatv:25785665"/>
<evidence type="ECO:0000256" key="1">
    <source>
        <dbReference type="SAM" id="Coils"/>
    </source>
</evidence>
<keyword evidence="4" id="KW-1185">Reference proteome</keyword>
<feature type="coiled-coil region" evidence="1">
    <location>
        <begin position="103"/>
        <end position="165"/>
    </location>
</feature>
<dbReference type="OrthoDB" id="4203839at2759"/>
<accession>G9NJ76</accession>
<feature type="compositionally biased region" description="Low complexity" evidence="2">
    <location>
        <begin position="399"/>
        <end position="409"/>
    </location>
</feature>
<feature type="region of interest" description="Disordered" evidence="2">
    <location>
        <begin position="306"/>
        <end position="409"/>
    </location>
</feature>
<dbReference type="GeneID" id="25785665"/>
<evidence type="ECO:0000313" key="3">
    <source>
        <dbReference type="EMBL" id="EHK48951.1"/>
    </source>
</evidence>